<protein>
    <submittedName>
        <fullName evidence="1">Uncharacterized protein</fullName>
    </submittedName>
</protein>
<evidence type="ECO:0000313" key="2">
    <source>
        <dbReference type="Proteomes" id="UP001055879"/>
    </source>
</evidence>
<evidence type="ECO:0000313" key="1">
    <source>
        <dbReference type="EMBL" id="KAI3771506.1"/>
    </source>
</evidence>
<dbReference type="Proteomes" id="UP001055879">
    <property type="component" value="Linkage Group LG01"/>
</dbReference>
<name>A0ACB9FLC5_ARCLA</name>
<gene>
    <name evidence="1" type="ORF">L6452_02671</name>
</gene>
<proteinExistence type="predicted"/>
<dbReference type="EMBL" id="CM042047">
    <property type="protein sequence ID" value="KAI3771506.1"/>
    <property type="molecule type" value="Genomic_DNA"/>
</dbReference>
<reference evidence="1 2" key="2">
    <citation type="journal article" date="2022" name="Mol. Ecol. Resour.">
        <title>The genomes of chicory, endive, great burdock and yacon provide insights into Asteraceae paleo-polyploidization history and plant inulin production.</title>
        <authorList>
            <person name="Fan W."/>
            <person name="Wang S."/>
            <person name="Wang H."/>
            <person name="Wang A."/>
            <person name="Jiang F."/>
            <person name="Liu H."/>
            <person name="Zhao H."/>
            <person name="Xu D."/>
            <person name="Zhang Y."/>
        </authorList>
    </citation>
    <scope>NUCLEOTIDE SEQUENCE [LARGE SCALE GENOMIC DNA]</scope>
    <source>
        <strain evidence="2">cv. Niubang</strain>
    </source>
</reference>
<accession>A0ACB9FLC5</accession>
<comment type="caution">
    <text evidence="1">The sequence shown here is derived from an EMBL/GenBank/DDBJ whole genome shotgun (WGS) entry which is preliminary data.</text>
</comment>
<organism evidence="1 2">
    <name type="scientific">Arctium lappa</name>
    <name type="common">Greater burdock</name>
    <name type="synonym">Lappa major</name>
    <dbReference type="NCBI Taxonomy" id="4217"/>
    <lineage>
        <taxon>Eukaryota</taxon>
        <taxon>Viridiplantae</taxon>
        <taxon>Streptophyta</taxon>
        <taxon>Embryophyta</taxon>
        <taxon>Tracheophyta</taxon>
        <taxon>Spermatophyta</taxon>
        <taxon>Magnoliopsida</taxon>
        <taxon>eudicotyledons</taxon>
        <taxon>Gunneridae</taxon>
        <taxon>Pentapetalae</taxon>
        <taxon>asterids</taxon>
        <taxon>campanulids</taxon>
        <taxon>Asterales</taxon>
        <taxon>Asteraceae</taxon>
        <taxon>Carduoideae</taxon>
        <taxon>Cardueae</taxon>
        <taxon>Arctiinae</taxon>
        <taxon>Arctium</taxon>
    </lineage>
</organism>
<sequence length="84" mass="9526">MTVSVDQKKTTFTLEKSEQAFNVAKVDATIGDLAGEKDRTKNQKSTRTCSIYADRPYFCRVESDVFEALYGIDKRKFNKEACST</sequence>
<keyword evidence="2" id="KW-1185">Reference proteome</keyword>
<reference evidence="2" key="1">
    <citation type="journal article" date="2022" name="Mol. Ecol. Resour.">
        <title>The genomes of chicory, endive, great burdock and yacon provide insights into Asteraceae palaeo-polyploidization history and plant inulin production.</title>
        <authorList>
            <person name="Fan W."/>
            <person name="Wang S."/>
            <person name="Wang H."/>
            <person name="Wang A."/>
            <person name="Jiang F."/>
            <person name="Liu H."/>
            <person name="Zhao H."/>
            <person name="Xu D."/>
            <person name="Zhang Y."/>
        </authorList>
    </citation>
    <scope>NUCLEOTIDE SEQUENCE [LARGE SCALE GENOMIC DNA]</scope>
    <source>
        <strain evidence="2">cv. Niubang</strain>
    </source>
</reference>